<feature type="domain" description="Right handed beta helix" evidence="3">
    <location>
        <begin position="141"/>
        <end position="245"/>
    </location>
</feature>
<keyword evidence="5" id="KW-1185">Reference proteome</keyword>
<dbReference type="Pfam" id="PF13229">
    <property type="entry name" value="Beta_helix"/>
    <property type="match status" value="2"/>
</dbReference>
<dbReference type="Proteomes" id="UP000198670">
    <property type="component" value="Unassembled WGS sequence"/>
</dbReference>
<dbReference type="EMBL" id="FOQO01000005">
    <property type="protein sequence ID" value="SFI66778.1"/>
    <property type="molecule type" value="Genomic_DNA"/>
</dbReference>
<keyword evidence="1" id="KW-0732">Signal</keyword>
<dbReference type="Pfam" id="PF12708">
    <property type="entry name" value="Pect-lyase_RHGA_epim"/>
    <property type="match status" value="1"/>
</dbReference>
<dbReference type="InterPro" id="IPR011050">
    <property type="entry name" value="Pectin_lyase_fold/virulence"/>
</dbReference>
<dbReference type="InterPro" id="IPR006626">
    <property type="entry name" value="PbH1"/>
</dbReference>
<dbReference type="GO" id="GO:0016829">
    <property type="term" value="F:lyase activity"/>
    <property type="evidence" value="ECO:0007669"/>
    <property type="project" value="UniProtKB-KW"/>
</dbReference>
<evidence type="ECO:0000313" key="4">
    <source>
        <dbReference type="EMBL" id="SFI66778.1"/>
    </source>
</evidence>
<gene>
    <name evidence="4" type="ORF">SAMN05444682_10572</name>
</gene>
<dbReference type="RefSeq" id="WP_090626730.1">
    <property type="nucleotide sequence ID" value="NZ_FOQO01000005.1"/>
</dbReference>
<keyword evidence="4" id="KW-0456">Lyase</keyword>
<sequence>MHNTSIFSARLLFRVLISVIVPLTAWATDVKDFGAKGDGKIDDTDAIRKAIIHAKDGLLEFPKGSYRITETLEIDLAEVGTLGISGKGGSARIVMAGAGPALRIVGSHDKGSALPASVKPITWEKERMPTVTAIEIIGAHAEADGIALVNTFMPVLTGVLIRDVRYGIHLLSRNRNVLIDACHIYHARGVGIYLDDVNIHQMIVSDSHISYCQQGGIKVRGGEIRNFQITGNDIEYNCDPEGEVSADIWVDCSQGGSVREGTIVGNTIQAIHSPDGANIRFTGVPGNADKIGLWSISDNHIGNQAVNIHLDHCRGITVTGNTFMRGYDRHVKIVDSKNILINNNLFDHNDDYYTSQVDAPGGISIDRANHITLNDNIIDGTGYGNETDGGAVVIANSQMVTVRGSHIYNARYNGIRIAHSTHVQVTDCLIDGKADPEMAAGIVLNGDCAYTVIRQNQVGKGKDGAIVNHAQGVVIEHNQVVSGD</sequence>
<protein>
    <submittedName>
        <fullName evidence="4">Pectate lyase superfamily protein</fullName>
    </submittedName>
</protein>
<dbReference type="InterPro" id="IPR012334">
    <property type="entry name" value="Pectin_lyas_fold"/>
</dbReference>
<feature type="domain" description="Right handed beta helix" evidence="3">
    <location>
        <begin position="262"/>
        <end position="427"/>
    </location>
</feature>
<evidence type="ECO:0000313" key="5">
    <source>
        <dbReference type="Proteomes" id="UP000198670"/>
    </source>
</evidence>
<dbReference type="SUPFAM" id="SSF51126">
    <property type="entry name" value="Pectin lyase-like"/>
    <property type="match status" value="2"/>
</dbReference>
<feature type="domain" description="Rhamnogalacturonase A/B/Epimerase-like pectate lyase" evidence="2">
    <location>
        <begin position="29"/>
        <end position="73"/>
    </location>
</feature>
<evidence type="ECO:0000259" key="3">
    <source>
        <dbReference type="Pfam" id="PF13229"/>
    </source>
</evidence>
<dbReference type="Gene3D" id="2.160.20.10">
    <property type="entry name" value="Single-stranded right-handed beta-helix, Pectin lyase-like"/>
    <property type="match status" value="2"/>
</dbReference>
<accession>A0A1I3K394</accession>
<proteinExistence type="predicted"/>
<organism evidence="4 5">
    <name type="scientific">Parapedobacter indicus</name>
    <dbReference type="NCBI Taxonomy" id="1477437"/>
    <lineage>
        <taxon>Bacteria</taxon>
        <taxon>Pseudomonadati</taxon>
        <taxon>Bacteroidota</taxon>
        <taxon>Sphingobacteriia</taxon>
        <taxon>Sphingobacteriales</taxon>
        <taxon>Sphingobacteriaceae</taxon>
        <taxon>Parapedobacter</taxon>
    </lineage>
</organism>
<dbReference type="OrthoDB" id="253409at2"/>
<name>A0A1I3K394_9SPHI</name>
<dbReference type="STRING" id="1477437.SAMN05444682_10572"/>
<feature type="chain" id="PRO_5011658729" evidence="1">
    <location>
        <begin position="28"/>
        <end position="484"/>
    </location>
</feature>
<dbReference type="AlphaFoldDB" id="A0A1I3K394"/>
<feature type="signal peptide" evidence="1">
    <location>
        <begin position="1"/>
        <end position="27"/>
    </location>
</feature>
<dbReference type="InterPro" id="IPR039448">
    <property type="entry name" value="Beta_helix"/>
</dbReference>
<dbReference type="SMART" id="SM00710">
    <property type="entry name" value="PbH1"/>
    <property type="match status" value="9"/>
</dbReference>
<evidence type="ECO:0000259" key="2">
    <source>
        <dbReference type="Pfam" id="PF12708"/>
    </source>
</evidence>
<evidence type="ECO:0000256" key="1">
    <source>
        <dbReference type="SAM" id="SignalP"/>
    </source>
</evidence>
<reference evidence="4 5" key="1">
    <citation type="submission" date="2016-10" db="EMBL/GenBank/DDBJ databases">
        <authorList>
            <person name="de Groot N.N."/>
        </authorList>
    </citation>
    <scope>NUCLEOTIDE SEQUENCE [LARGE SCALE GENOMIC DNA]</scope>
    <source>
        <strain evidence="4 5">RK1</strain>
    </source>
</reference>
<dbReference type="InterPro" id="IPR024535">
    <property type="entry name" value="RHGA/B-epi-like_pectate_lyase"/>
</dbReference>